<dbReference type="CDD" id="cd06464">
    <property type="entry name" value="ACD_sHsps-like"/>
    <property type="match status" value="1"/>
</dbReference>
<sequence length="139" mass="15552">MLLPGTLEALLGLQEAMDRSFNTGFFDSATTNRGVNPSVNIFEKDGEMVLIAELPGVKKEDLNIEVKGNTVRLAGERTIEYGEDISYHRIERDSSKFDRTLRLPVNVEADRVNAEYKDGLLVLSLPRAESDKPKQITIQ</sequence>
<evidence type="ECO:0000256" key="1">
    <source>
        <dbReference type="PROSITE-ProRule" id="PRU00285"/>
    </source>
</evidence>
<dbReference type="PANTHER" id="PTHR11527">
    <property type="entry name" value="HEAT-SHOCK PROTEIN 20 FAMILY MEMBER"/>
    <property type="match status" value="1"/>
</dbReference>
<dbReference type="Proteomes" id="UP000030652">
    <property type="component" value="Unassembled WGS sequence"/>
</dbReference>
<dbReference type="InterPro" id="IPR008978">
    <property type="entry name" value="HSP20-like_chaperone"/>
</dbReference>
<dbReference type="SUPFAM" id="SSF49764">
    <property type="entry name" value="HSP20-like chaperones"/>
    <property type="match status" value="1"/>
</dbReference>
<name>A0A0B0EM31_9BACT</name>
<dbReference type="PROSITE" id="PS01031">
    <property type="entry name" value="SHSP"/>
    <property type="match status" value="1"/>
</dbReference>
<comment type="caution">
    <text evidence="4">The sequence shown here is derived from an EMBL/GenBank/DDBJ whole genome shotgun (WGS) entry which is preliminary data.</text>
</comment>
<dbReference type="Pfam" id="PF00011">
    <property type="entry name" value="HSP20"/>
    <property type="match status" value="1"/>
</dbReference>
<proteinExistence type="inferred from homology"/>
<accession>A0A0B0EM31</accession>
<dbReference type="InterPro" id="IPR002068">
    <property type="entry name" value="A-crystallin/Hsp20_dom"/>
</dbReference>
<evidence type="ECO:0000313" key="5">
    <source>
        <dbReference type="Proteomes" id="UP000030652"/>
    </source>
</evidence>
<dbReference type="eggNOG" id="COG0071">
    <property type="taxonomic scope" value="Bacteria"/>
</dbReference>
<protein>
    <recommendedName>
        <fullName evidence="3">SHSP domain-containing protein</fullName>
    </recommendedName>
</protein>
<dbReference type="InterPro" id="IPR031107">
    <property type="entry name" value="Small_HSP"/>
</dbReference>
<reference evidence="4 5" key="1">
    <citation type="submission" date="2014-10" db="EMBL/GenBank/DDBJ databases">
        <title>Draft genome of anammox bacterium scalindua brodae, obtained using differential coverage binning of sequence data from two enrichment reactors.</title>
        <authorList>
            <person name="Speth D.R."/>
            <person name="Russ L."/>
            <person name="Kartal B."/>
            <person name="Op den Camp H.J."/>
            <person name="Dutilh B.E."/>
            <person name="Jetten M.S."/>
        </authorList>
    </citation>
    <scope>NUCLEOTIDE SEQUENCE [LARGE SCALE GENOMIC DNA]</scope>
    <source>
        <strain evidence="4">RU1</strain>
    </source>
</reference>
<gene>
    <name evidence="4" type="ORF">SCABRO_00132</name>
</gene>
<comment type="similarity">
    <text evidence="1 2">Belongs to the small heat shock protein (HSP20) family.</text>
</comment>
<evidence type="ECO:0000313" key="4">
    <source>
        <dbReference type="EMBL" id="KHE94112.1"/>
    </source>
</evidence>
<evidence type="ECO:0000256" key="2">
    <source>
        <dbReference type="RuleBase" id="RU003616"/>
    </source>
</evidence>
<evidence type="ECO:0000259" key="3">
    <source>
        <dbReference type="PROSITE" id="PS01031"/>
    </source>
</evidence>
<dbReference type="AlphaFoldDB" id="A0A0B0EM31"/>
<dbReference type="Gene3D" id="2.60.40.790">
    <property type="match status" value="1"/>
</dbReference>
<dbReference type="EMBL" id="JRYO01000015">
    <property type="protein sequence ID" value="KHE94112.1"/>
    <property type="molecule type" value="Genomic_DNA"/>
</dbReference>
<organism evidence="4 5">
    <name type="scientific">Candidatus Scalindua brodae</name>
    <dbReference type="NCBI Taxonomy" id="237368"/>
    <lineage>
        <taxon>Bacteria</taxon>
        <taxon>Pseudomonadati</taxon>
        <taxon>Planctomycetota</taxon>
        <taxon>Candidatus Brocadiia</taxon>
        <taxon>Candidatus Brocadiales</taxon>
        <taxon>Candidatus Scalinduaceae</taxon>
        <taxon>Candidatus Scalindua</taxon>
    </lineage>
</organism>
<feature type="domain" description="SHSP" evidence="3">
    <location>
        <begin position="30"/>
        <end position="139"/>
    </location>
</feature>